<evidence type="ECO:0000256" key="2">
    <source>
        <dbReference type="ARBA" id="ARBA00009477"/>
    </source>
</evidence>
<feature type="compositionally biased region" description="Low complexity" evidence="4">
    <location>
        <begin position="374"/>
        <end position="394"/>
    </location>
</feature>
<comment type="similarity">
    <text evidence="2">Belongs to the membrane fusion protein (MFP) (TC 8.A.1) family.</text>
</comment>
<sequence>MVVAGGLLVGGGLIYVAQEKPGQGAAAAAAPGAPTVPVAQAVTREIAPVADFTGSLASPETVELRPQVGGPIQSVSVPEGGFVRRGQLLFQLDPRPFQVALDAAQAQLRQAEVQLIQAEADLVRAERLAPNGAVSARTLETARSTQRERQAQVQAARAAVNAARLDLSYARVTAPISGRVDRIMTTQGNVATAGVTVLTTIVSVDPLQVYFDIDEATYLDFVARARPDSAGRTTAKLPVRIGLMNEEGYPHTGMLDFIGAQINRGTGTVRARAVIANPDGRLAPGLFARIRLDTAAPRQAVLIDDQAVGTDQGQTYVLILGAGNKVEYRPVTLGRIVDGLRVVESGLQSGETIVIKGLVRPGMQVTPQRTSMQPPAAAAAPTASAATPAAEAAR</sequence>
<keyword evidence="3" id="KW-0175">Coiled coil</keyword>
<dbReference type="Pfam" id="PF25944">
    <property type="entry name" value="Beta-barrel_RND"/>
    <property type="match status" value="1"/>
</dbReference>
<dbReference type="Gene3D" id="1.10.287.470">
    <property type="entry name" value="Helix hairpin bin"/>
    <property type="match status" value="1"/>
</dbReference>
<dbReference type="InterPro" id="IPR058624">
    <property type="entry name" value="MdtA-like_HH"/>
</dbReference>
<feature type="domain" description="Multidrug resistance protein MdtA-like beta-barrel" evidence="7">
    <location>
        <begin position="236"/>
        <end position="294"/>
    </location>
</feature>
<evidence type="ECO:0000313" key="10">
    <source>
        <dbReference type="Proteomes" id="UP000195766"/>
    </source>
</evidence>
<dbReference type="InterPro" id="IPR058626">
    <property type="entry name" value="MdtA-like_b-barrel"/>
</dbReference>
<dbReference type="GO" id="GO:0030313">
    <property type="term" value="C:cell envelope"/>
    <property type="evidence" value="ECO:0007669"/>
    <property type="project" value="UniProtKB-SubCell"/>
</dbReference>
<dbReference type="GO" id="GO:0005886">
    <property type="term" value="C:plasma membrane"/>
    <property type="evidence" value="ECO:0007669"/>
    <property type="project" value="TreeGrafter"/>
</dbReference>
<evidence type="ECO:0000313" key="9">
    <source>
        <dbReference type="EMBL" id="SJM69926.1"/>
    </source>
</evidence>
<dbReference type="SUPFAM" id="SSF111369">
    <property type="entry name" value="HlyD-like secretion proteins"/>
    <property type="match status" value="1"/>
</dbReference>
<dbReference type="Pfam" id="PF25876">
    <property type="entry name" value="HH_MFP_RND"/>
    <property type="match status" value="1"/>
</dbReference>
<feature type="domain" description="Multidrug resistance protein MdtA-like C-terminal permuted SH3" evidence="8">
    <location>
        <begin position="299"/>
        <end position="358"/>
    </location>
</feature>
<dbReference type="AlphaFoldDB" id="A0A1R4GP27"/>
<dbReference type="NCBIfam" id="TIGR01730">
    <property type="entry name" value="RND_mfp"/>
    <property type="match status" value="1"/>
</dbReference>
<feature type="domain" description="Multidrug resistance protein MdtA-like barrel-sandwich hybrid" evidence="6">
    <location>
        <begin position="60"/>
        <end position="197"/>
    </location>
</feature>
<dbReference type="InterPro" id="IPR058627">
    <property type="entry name" value="MdtA-like_C"/>
</dbReference>
<comment type="subcellular location">
    <subcellularLocation>
        <location evidence="1">Cell envelope</location>
    </subcellularLocation>
</comment>
<evidence type="ECO:0000256" key="3">
    <source>
        <dbReference type="SAM" id="Coils"/>
    </source>
</evidence>
<accession>A0A1R4GP27</accession>
<dbReference type="InterPro" id="IPR006143">
    <property type="entry name" value="RND_pump_MFP"/>
</dbReference>
<dbReference type="Proteomes" id="UP000195766">
    <property type="component" value="Unassembled WGS sequence"/>
</dbReference>
<name>A0A1R4GP27_BREDI</name>
<dbReference type="GO" id="GO:0022857">
    <property type="term" value="F:transmembrane transporter activity"/>
    <property type="evidence" value="ECO:0007669"/>
    <property type="project" value="InterPro"/>
</dbReference>
<evidence type="ECO:0000256" key="4">
    <source>
        <dbReference type="SAM" id="MobiDB-lite"/>
    </source>
</evidence>
<dbReference type="FunFam" id="2.40.420.20:FF:000001">
    <property type="entry name" value="Efflux RND transporter periplasmic adaptor subunit"/>
    <property type="match status" value="1"/>
</dbReference>
<gene>
    <name evidence="9" type="ORF">FM111_14460</name>
</gene>
<evidence type="ECO:0000256" key="1">
    <source>
        <dbReference type="ARBA" id="ARBA00004196"/>
    </source>
</evidence>
<reference evidence="9 10" key="1">
    <citation type="submission" date="2017-02" db="EMBL/GenBank/DDBJ databases">
        <authorList>
            <person name="Peterson S.W."/>
        </authorList>
    </citation>
    <scope>NUCLEOTIDE SEQUENCE [LARGE SCALE GENOMIC DNA]</scope>
    <source>
        <strain evidence="9 10">3F5N</strain>
    </source>
</reference>
<dbReference type="Gene3D" id="2.40.50.100">
    <property type="match status" value="1"/>
</dbReference>
<dbReference type="Gene3D" id="2.40.30.170">
    <property type="match status" value="1"/>
</dbReference>
<evidence type="ECO:0000259" key="5">
    <source>
        <dbReference type="Pfam" id="PF25876"/>
    </source>
</evidence>
<dbReference type="PANTHER" id="PTHR30158">
    <property type="entry name" value="ACRA/E-RELATED COMPONENT OF DRUG EFFLUX TRANSPORTER"/>
    <property type="match status" value="1"/>
</dbReference>
<evidence type="ECO:0000259" key="6">
    <source>
        <dbReference type="Pfam" id="PF25917"/>
    </source>
</evidence>
<dbReference type="Pfam" id="PF25967">
    <property type="entry name" value="RND-MFP_C"/>
    <property type="match status" value="1"/>
</dbReference>
<feature type="domain" description="Multidrug resistance protein MdtA-like alpha-helical hairpin" evidence="5">
    <location>
        <begin position="101"/>
        <end position="170"/>
    </location>
</feature>
<evidence type="ECO:0000259" key="8">
    <source>
        <dbReference type="Pfam" id="PF25967"/>
    </source>
</evidence>
<dbReference type="EMBL" id="FUIE01000083">
    <property type="protein sequence ID" value="SJM69926.1"/>
    <property type="molecule type" value="Genomic_DNA"/>
</dbReference>
<feature type="coiled-coil region" evidence="3">
    <location>
        <begin position="101"/>
        <end position="128"/>
    </location>
</feature>
<feature type="region of interest" description="Disordered" evidence="4">
    <location>
        <begin position="366"/>
        <end position="394"/>
    </location>
</feature>
<dbReference type="Gene3D" id="2.40.420.20">
    <property type="match status" value="1"/>
</dbReference>
<evidence type="ECO:0000259" key="7">
    <source>
        <dbReference type="Pfam" id="PF25944"/>
    </source>
</evidence>
<dbReference type="GO" id="GO:0046677">
    <property type="term" value="P:response to antibiotic"/>
    <property type="evidence" value="ECO:0007669"/>
    <property type="project" value="TreeGrafter"/>
</dbReference>
<proteinExistence type="inferred from homology"/>
<dbReference type="PANTHER" id="PTHR30158:SF10">
    <property type="entry name" value="CATION EFFLUX PUMP"/>
    <property type="match status" value="1"/>
</dbReference>
<dbReference type="Pfam" id="PF25917">
    <property type="entry name" value="BSH_RND"/>
    <property type="match status" value="1"/>
</dbReference>
<dbReference type="InterPro" id="IPR058625">
    <property type="entry name" value="MdtA-like_BSH"/>
</dbReference>
<organism evidence="9 10">
    <name type="scientific">Brevundimonas diminuta 3F5N</name>
    <dbReference type="NCBI Taxonomy" id="1255603"/>
    <lineage>
        <taxon>Bacteria</taxon>
        <taxon>Pseudomonadati</taxon>
        <taxon>Pseudomonadota</taxon>
        <taxon>Alphaproteobacteria</taxon>
        <taxon>Caulobacterales</taxon>
        <taxon>Caulobacteraceae</taxon>
        <taxon>Brevundimonas</taxon>
    </lineage>
</organism>
<protein>
    <submittedName>
        <fullName evidence="9">Multidrug efflux membrane fusion protein MexE</fullName>
    </submittedName>
</protein>